<sequence>MQHGFCNRNAGCLDLWFKGMHKRARSQQANCAGHRVWGIPLGLDFISEQVSPGQTSVLPNAFNMASPPIRLGNCFPIWDAYI</sequence>
<reference evidence="1 2" key="1">
    <citation type="submission" date="2015-08" db="EMBL/GenBank/DDBJ databases">
        <title>Genome sequencing of Penicillium nordicum.</title>
        <authorList>
            <person name="Nguyen H.D."/>
            <person name="Seifert K.A."/>
        </authorList>
    </citation>
    <scope>NUCLEOTIDE SEQUENCE [LARGE SCALE GENOMIC DNA]</scope>
    <source>
        <strain evidence="1 2">DAOMC 185683</strain>
    </source>
</reference>
<protein>
    <submittedName>
        <fullName evidence="1">Uncharacterized protein</fullName>
    </submittedName>
</protein>
<dbReference type="EMBL" id="LHQQ01000054">
    <property type="protein sequence ID" value="KOS44802.1"/>
    <property type="molecule type" value="Genomic_DNA"/>
</dbReference>
<dbReference type="Proteomes" id="UP000037696">
    <property type="component" value="Unassembled WGS sequence"/>
</dbReference>
<comment type="caution">
    <text evidence="1">The sequence shown here is derived from an EMBL/GenBank/DDBJ whole genome shotgun (WGS) entry which is preliminary data.</text>
</comment>
<keyword evidence="2" id="KW-1185">Reference proteome</keyword>
<evidence type="ECO:0000313" key="2">
    <source>
        <dbReference type="Proteomes" id="UP000037696"/>
    </source>
</evidence>
<proteinExistence type="predicted"/>
<evidence type="ECO:0000313" key="1">
    <source>
        <dbReference type="EMBL" id="KOS44802.1"/>
    </source>
</evidence>
<organism evidence="1 2">
    <name type="scientific">Penicillium nordicum</name>
    <dbReference type="NCBI Taxonomy" id="229535"/>
    <lineage>
        <taxon>Eukaryota</taxon>
        <taxon>Fungi</taxon>
        <taxon>Dikarya</taxon>
        <taxon>Ascomycota</taxon>
        <taxon>Pezizomycotina</taxon>
        <taxon>Eurotiomycetes</taxon>
        <taxon>Eurotiomycetidae</taxon>
        <taxon>Eurotiales</taxon>
        <taxon>Aspergillaceae</taxon>
        <taxon>Penicillium</taxon>
    </lineage>
</organism>
<name>A0A0M9WH88_9EURO</name>
<dbReference type="AlphaFoldDB" id="A0A0M9WH88"/>
<gene>
    <name evidence="1" type="ORF">ACN38_g4286</name>
</gene>
<accession>A0A0M9WH88</accession>